<dbReference type="Proteomes" id="UP001608902">
    <property type="component" value="Unassembled WGS sequence"/>
</dbReference>
<proteinExistence type="inferred from homology"/>
<dbReference type="NCBIfam" id="TIGR00420">
    <property type="entry name" value="trmU"/>
    <property type="match status" value="1"/>
</dbReference>
<dbReference type="Pfam" id="PF20259">
    <property type="entry name" value="tRNA_Me_trans_M"/>
    <property type="match status" value="1"/>
</dbReference>
<accession>A0ABD6EMT2</accession>
<dbReference type="GO" id="GO:0008033">
    <property type="term" value="P:tRNA processing"/>
    <property type="evidence" value="ECO:0007669"/>
    <property type="project" value="UniProtKB-KW"/>
</dbReference>
<keyword evidence="7" id="KW-0819">tRNA processing</keyword>
<dbReference type="Gene3D" id="2.40.30.10">
    <property type="entry name" value="Translation factors"/>
    <property type="match status" value="1"/>
</dbReference>
<dbReference type="Gene3D" id="3.40.50.620">
    <property type="entry name" value="HUPs"/>
    <property type="match status" value="1"/>
</dbReference>
<dbReference type="InterPro" id="IPR046885">
    <property type="entry name" value="MnmA-like_C"/>
</dbReference>
<evidence type="ECO:0000256" key="1">
    <source>
        <dbReference type="ARBA" id="ARBA00003986"/>
    </source>
</evidence>
<evidence type="ECO:0000259" key="13">
    <source>
        <dbReference type="Pfam" id="PF20258"/>
    </source>
</evidence>
<dbReference type="InterPro" id="IPR023382">
    <property type="entry name" value="MnmA-like_central_sf"/>
</dbReference>
<evidence type="ECO:0000313" key="15">
    <source>
        <dbReference type="EMBL" id="MFH4981275.1"/>
    </source>
</evidence>
<name>A0ABD6EMT2_9BILA</name>
<comment type="caution">
    <text evidence="15">The sequence shown here is derived from an EMBL/GenBank/DDBJ whole genome shotgun (WGS) entry which is preliminary data.</text>
</comment>
<evidence type="ECO:0000256" key="11">
    <source>
        <dbReference type="ARBA" id="ARBA00023157"/>
    </source>
</evidence>
<dbReference type="GO" id="GO:0005739">
    <property type="term" value="C:mitochondrion"/>
    <property type="evidence" value="ECO:0007669"/>
    <property type="project" value="UniProtKB-SubCell"/>
</dbReference>
<comment type="similarity">
    <text evidence="3">Belongs to the MnmA/TRMU family.</text>
</comment>
<feature type="domain" description="tRNA-specific 2-thiouridylase MnmA-like C-terminal" evidence="13">
    <location>
        <begin position="292"/>
        <end position="369"/>
    </location>
</feature>
<dbReference type="FunFam" id="3.40.50.620:FF:000104">
    <property type="entry name" value="Mitochondrial tRNA-specific 2-thiouridylase 1"/>
    <property type="match status" value="1"/>
</dbReference>
<keyword evidence="10" id="KW-0694">RNA-binding</keyword>
<keyword evidence="9" id="KW-0067">ATP-binding</keyword>
<evidence type="ECO:0000256" key="4">
    <source>
        <dbReference type="ARBA" id="ARBA00011953"/>
    </source>
</evidence>
<keyword evidence="6" id="KW-0808">Transferase</keyword>
<evidence type="ECO:0000256" key="7">
    <source>
        <dbReference type="ARBA" id="ARBA00022694"/>
    </source>
</evidence>
<dbReference type="Gene3D" id="2.30.30.280">
    <property type="entry name" value="Adenine nucleotide alpha hydrolases-like domains"/>
    <property type="match status" value="1"/>
</dbReference>
<dbReference type="CDD" id="cd01998">
    <property type="entry name" value="MnmA_TRMU-like"/>
    <property type="match status" value="1"/>
</dbReference>
<keyword evidence="8" id="KW-0547">Nucleotide-binding</keyword>
<dbReference type="GO" id="GO:0005524">
    <property type="term" value="F:ATP binding"/>
    <property type="evidence" value="ECO:0007669"/>
    <property type="project" value="UniProtKB-KW"/>
</dbReference>
<dbReference type="InterPro" id="IPR014729">
    <property type="entry name" value="Rossmann-like_a/b/a_fold"/>
</dbReference>
<dbReference type="AlphaFoldDB" id="A0ABD6EMT2"/>
<comment type="function">
    <text evidence="1">Catalyzes the 2-thiolation of uridine at the wobble position (U34) of mitochondrial tRNA(Lys), tRNA(Glu) and tRNA(Gln). Required for the formation of 5-taurinomethyl-2-thiouridine (tm5s2U) of mitochondrial tRNA(Lys), tRNA(Glu), and tRNA(Gln) at the wobble position. ATP is required to activate the C2 atom of the wobble base.</text>
</comment>
<evidence type="ECO:0000313" key="16">
    <source>
        <dbReference type="Proteomes" id="UP001608902"/>
    </source>
</evidence>
<evidence type="ECO:0000256" key="2">
    <source>
        <dbReference type="ARBA" id="ARBA00004173"/>
    </source>
</evidence>
<keyword evidence="5" id="KW-0820">tRNA-binding</keyword>
<evidence type="ECO:0000259" key="14">
    <source>
        <dbReference type="Pfam" id="PF20259"/>
    </source>
</evidence>
<dbReference type="GO" id="GO:0000049">
    <property type="term" value="F:tRNA binding"/>
    <property type="evidence" value="ECO:0007669"/>
    <property type="project" value="UniProtKB-KW"/>
</dbReference>
<feature type="domain" description="tRNA-specific 2-thiouridylase MnmA-like central" evidence="14">
    <location>
        <begin position="216"/>
        <end position="282"/>
    </location>
</feature>
<dbReference type="SUPFAM" id="SSF52402">
    <property type="entry name" value="Adenine nucleotide alpha hydrolases-like"/>
    <property type="match status" value="1"/>
</dbReference>
<dbReference type="GO" id="GO:0061708">
    <property type="term" value="F:tRNA-5-taurinomethyluridine 2-sulfurtransferase"/>
    <property type="evidence" value="ECO:0007669"/>
    <property type="project" value="UniProtKB-EC"/>
</dbReference>
<dbReference type="Pfam" id="PF03054">
    <property type="entry name" value="tRNA_Me_trans"/>
    <property type="match status" value="1"/>
</dbReference>
<comment type="subcellular location">
    <subcellularLocation>
        <location evidence="2">Mitochondrion</location>
    </subcellularLocation>
</comment>
<evidence type="ECO:0000256" key="10">
    <source>
        <dbReference type="ARBA" id="ARBA00022884"/>
    </source>
</evidence>
<keyword evidence="11" id="KW-1015">Disulfide bond</keyword>
<evidence type="ECO:0000256" key="3">
    <source>
        <dbReference type="ARBA" id="ARBA00006191"/>
    </source>
</evidence>
<comment type="catalytic activity">
    <reaction evidence="12">
        <text>5-taurinomethyluridine(34) in tRNA + S-sulfanyl-L-cysteinyl-[protein] + AH2 + ATP = 5-taurinomethyl-2-thiouridine(34) in tRNA + L-cysteinyl-[protein] + A + AMP + diphosphate + H(+)</text>
        <dbReference type="Rhea" id="RHEA:47040"/>
        <dbReference type="Rhea" id="RHEA-COMP:10131"/>
        <dbReference type="Rhea" id="RHEA-COMP:11726"/>
        <dbReference type="Rhea" id="RHEA-COMP:11732"/>
        <dbReference type="Rhea" id="RHEA-COMP:11733"/>
        <dbReference type="ChEBI" id="CHEBI:13193"/>
        <dbReference type="ChEBI" id="CHEBI:15378"/>
        <dbReference type="ChEBI" id="CHEBI:17499"/>
        <dbReference type="ChEBI" id="CHEBI:29950"/>
        <dbReference type="ChEBI" id="CHEBI:30616"/>
        <dbReference type="ChEBI" id="CHEBI:33019"/>
        <dbReference type="ChEBI" id="CHEBI:61963"/>
        <dbReference type="ChEBI" id="CHEBI:87171"/>
        <dbReference type="ChEBI" id="CHEBI:87172"/>
        <dbReference type="ChEBI" id="CHEBI:456215"/>
        <dbReference type="EC" id="2.8.1.14"/>
    </reaction>
</comment>
<dbReference type="Pfam" id="PF20258">
    <property type="entry name" value="tRNA_Me_trans_C"/>
    <property type="match status" value="1"/>
</dbReference>
<evidence type="ECO:0000256" key="12">
    <source>
        <dbReference type="ARBA" id="ARBA00049564"/>
    </source>
</evidence>
<dbReference type="EMBL" id="JBGFUD010006909">
    <property type="protein sequence ID" value="MFH4981275.1"/>
    <property type="molecule type" value="Genomic_DNA"/>
</dbReference>
<dbReference type="InterPro" id="IPR046884">
    <property type="entry name" value="MnmA-like_central"/>
</dbReference>
<protein>
    <recommendedName>
        <fullName evidence="4">tRNA-5-taurinomethyluridine 2-sulfurtransferase</fullName>
        <ecNumber evidence="4">2.8.1.14</ecNumber>
    </recommendedName>
</protein>
<dbReference type="PANTHER" id="PTHR11933:SF5">
    <property type="entry name" value="MITOCHONDRIAL TRNA-SPECIFIC 2-THIOURIDYLASE 1"/>
    <property type="match status" value="1"/>
</dbReference>
<keyword evidence="16" id="KW-1185">Reference proteome</keyword>
<dbReference type="EC" id="2.8.1.14" evidence="4"/>
<organism evidence="15 16">
    <name type="scientific">Gnathostoma spinigerum</name>
    <dbReference type="NCBI Taxonomy" id="75299"/>
    <lineage>
        <taxon>Eukaryota</taxon>
        <taxon>Metazoa</taxon>
        <taxon>Ecdysozoa</taxon>
        <taxon>Nematoda</taxon>
        <taxon>Chromadorea</taxon>
        <taxon>Rhabditida</taxon>
        <taxon>Spirurina</taxon>
        <taxon>Gnathostomatomorpha</taxon>
        <taxon>Gnathostomatoidea</taxon>
        <taxon>Gnathostomatidae</taxon>
        <taxon>Gnathostoma</taxon>
    </lineage>
</organism>
<dbReference type="NCBIfam" id="NF001138">
    <property type="entry name" value="PRK00143.1"/>
    <property type="match status" value="1"/>
</dbReference>
<dbReference type="InterPro" id="IPR004506">
    <property type="entry name" value="MnmA-like"/>
</dbReference>
<reference evidence="15 16" key="1">
    <citation type="submission" date="2024-08" db="EMBL/GenBank/DDBJ databases">
        <title>Gnathostoma spinigerum genome.</title>
        <authorList>
            <person name="Gonzalez-Bertolin B."/>
            <person name="Monzon S."/>
            <person name="Zaballos A."/>
            <person name="Jimenez P."/>
            <person name="Dekumyoy P."/>
            <person name="Varona S."/>
            <person name="Cuesta I."/>
            <person name="Sumanam S."/>
            <person name="Adisakwattana P."/>
            <person name="Gasser R.B."/>
            <person name="Hernandez-Gonzalez A."/>
            <person name="Young N.D."/>
            <person name="Perteguer M.J."/>
        </authorList>
    </citation>
    <scope>NUCLEOTIDE SEQUENCE [LARGE SCALE GENOMIC DNA]</scope>
    <source>
        <strain evidence="15">AL3</strain>
        <tissue evidence="15">Liver</tissue>
    </source>
</reference>
<evidence type="ECO:0000256" key="9">
    <source>
        <dbReference type="ARBA" id="ARBA00022840"/>
    </source>
</evidence>
<sequence length="376" mass="41789">MGVRVACAVSGGVDSAVTALLLKRKGFNVCGVHMVNWDYLEEIGRSCPAKRDEIDARKTCERLGIPFHVVNFCQEYWTEVFMYMIENYRLGRTVVSDVLCNQAIKFGHLYRYVSAALNCDFLATGHFARSSCGPFLENLSGSEKVHLLCAVDPIKDQTYFLSTLSQKQLKKTMFPLGGFMKPTVRKIAVEEGLKEVADKAESMGVCFIGKRKSFDHFIDEYLPPSRGPIRHIDTGATLSEHSGIHHFTIGKRVRIRAELFQSAVGIFVSSLDPVTQTVWVCEGSSHPSLFAREFVVSEPHWIADSPLSGSDFACVGFQCQRNHPAYKCVISRYSEEHLLVKPSNPVRAAAPGQVCAFYDGDECLGSGEIQRVLSTL</sequence>
<evidence type="ECO:0000256" key="8">
    <source>
        <dbReference type="ARBA" id="ARBA00022741"/>
    </source>
</evidence>
<evidence type="ECO:0000256" key="5">
    <source>
        <dbReference type="ARBA" id="ARBA00022555"/>
    </source>
</evidence>
<gene>
    <name evidence="15" type="ORF">AB6A40_007984</name>
</gene>
<evidence type="ECO:0000256" key="6">
    <source>
        <dbReference type="ARBA" id="ARBA00022679"/>
    </source>
</evidence>
<dbReference type="PANTHER" id="PTHR11933">
    <property type="entry name" value="TRNA 5-METHYLAMINOMETHYL-2-THIOURIDYLATE -METHYLTRANSFERASE"/>
    <property type="match status" value="1"/>
</dbReference>